<keyword evidence="2" id="KW-0472">Membrane</keyword>
<keyword evidence="2" id="KW-0812">Transmembrane</keyword>
<evidence type="ECO:0000313" key="3">
    <source>
        <dbReference type="EMBL" id="BCB76102.1"/>
    </source>
</evidence>
<dbReference type="InterPro" id="IPR012427">
    <property type="entry name" value="DUF1622"/>
</dbReference>
<name>A0A6F8XQI8_9ACTN</name>
<feature type="transmembrane region" description="Helical" evidence="2">
    <location>
        <begin position="16"/>
        <end position="37"/>
    </location>
</feature>
<evidence type="ECO:0000256" key="2">
    <source>
        <dbReference type="SAM" id="Phobius"/>
    </source>
</evidence>
<reference evidence="3 4" key="2">
    <citation type="submission" date="2020-03" db="EMBL/GenBank/DDBJ databases">
        <authorList>
            <person name="Ichikawa N."/>
            <person name="Kimura A."/>
            <person name="Kitahashi Y."/>
            <person name="Uohara A."/>
        </authorList>
    </citation>
    <scope>NUCLEOTIDE SEQUENCE [LARGE SCALE GENOMIC DNA]</scope>
    <source>
        <strain evidence="3 4">NBRC 107702</strain>
    </source>
</reference>
<dbReference type="KEGG" id="pfla:Pflav_025120"/>
<accession>A0A6F8XQI8</accession>
<protein>
    <submittedName>
        <fullName evidence="3">Membrane protein</fullName>
    </submittedName>
</protein>
<organism evidence="3 4">
    <name type="scientific">Phytohabitans flavus</name>
    <dbReference type="NCBI Taxonomy" id="1076124"/>
    <lineage>
        <taxon>Bacteria</taxon>
        <taxon>Bacillati</taxon>
        <taxon>Actinomycetota</taxon>
        <taxon>Actinomycetes</taxon>
        <taxon>Micromonosporales</taxon>
        <taxon>Micromonosporaceae</taxon>
    </lineage>
</organism>
<dbReference type="Proteomes" id="UP000502508">
    <property type="component" value="Chromosome"/>
</dbReference>
<reference evidence="3 4" key="1">
    <citation type="submission" date="2020-03" db="EMBL/GenBank/DDBJ databases">
        <title>Whole genome shotgun sequence of Phytohabitans flavus NBRC 107702.</title>
        <authorList>
            <person name="Komaki H."/>
            <person name="Tamura T."/>
        </authorList>
    </citation>
    <scope>NUCLEOTIDE SEQUENCE [LARGE SCALE GENOMIC DNA]</scope>
    <source>
        <strain evidence="3 4">NBRC 107702</strain>
    </source>
</reference>
<evidence type="ECO:0000256" key="1">
    <source>
        <dbReference type="SAM" id="MobiDB-lite"/>
    </source>
</evidence>
<keyword evidence="2" id="KW-1133">Transmembrane helix</keyword>
<sequence>MGFEGLIEHVARGFELAGVAVLIVGLVWSAAVAVRLWRRAGGRRAYQAVREFFGGSLLLGLEVLVAADLIRTVAVNPTLESVAVLGLIVLIRTFLSFSLQIEIDGVPPWRRAMTSGATLMARGASRANSSADPSPSGSSSSSD</sequence>
<evidence type="ECO:0000313" key="4">
    <source>
        <dbReference type="Proteomes" id="UP000502508"/>
    </source>
</evidence>
<feature type="compositionally biased region" description="Low complexity" evidence="1">
    <location>
        <begin position="129"/>
        <end position="143"/>
    </location>
</feature>
<dbReference type="EMBL" id="AP022870">
    <property type="protein sequence ID" value="BCB76102.1"/>
    <property type="molecule type" value="Genomic_DNA"/>
</dbReference>
<dbReference type="AlphaFoldDB" id="A0A6F8XQI8"/>
<proteinExistence type="predicted"/>
<dbReference type="Pfam" id="PF07784">
    <property type="entry name" value="DUF1622"/>
    <property type="match status" value="1"/>
</dbReference>
<dbReference type="RefSeq" id="WP_173036222.1">
    <property type="nucleotide sequence ID" value="NZ_AP022870.1"/>
</dbReference>
<feature type="region of interest" description="Disordered" evidence="1">
    <location>
        <begin position="122"/>
        <end position="143"/>
    </location>
</feature>
<dbReference type="PANTHER" id="PTHR38468:SF1">
    <property type="entry name" value="SLL0939 PROTEIN"/>
    <property type="match status" value="1"/>
</dbReference>
<keyword evidence="4" id="KW-1185">Reference proteome</keyword>
<gene>
    <name evidence="3" type="ORF">Pflav_025120</name>
</gene>
<dbReference type="PANTHER" id="PTHR38468">
    <property type="entry name" value="SLL0939 PROTEIN"/>
    <property type="match status" value="1"/>
</dbReference>